<dbReference type="Pfam" id="PF01575">
    <property type="entry name" value="MaoC_dehydratas"/>
    <property type="match status" value="1"/>
</dbReference>
<dbReference type="FunFam" id="3.10.129.10:FF:000042">
    <property type="entry name" value="MaoC domain protein dehydratase"/>
    <property type="match status" value="1"/>
</dbReference>
<reference evidence="3 4" key="1">
    <citation type="submission" date="2020-08" db="EMBL/GenBank/DDBJ databases">
        <authorList>
            <person name="Newling K."/>
            <person name="Davey J."/>
            <person name="Forrester S."/>
        </authorList>
    </citation>
    <scope>NUCLEOTIDE SEQUENCE [LARGE SCALE GENOMIC DNA]</scope>
    <source>
        <strain evidence="4">Crithidia deanei Carvalho (ATCC PRA-265)</strain>
    </source>
</reference>
<dbReference type="InterPro" id="IPR029069">
    <property type="entry name" value="HotDog_dom_sf"/>
</dbReference>
<dbReference type="Gene3D" id="3.10.129.10">
    <property type="entry name" value="Hotdog Thioesterase"/>
    <property type="match status" value="1"/>
</dbReference>
<dbReference type="GO" id="GO:0019171">
    <property type="term" value="F:(3R)-hydroxyacyl-[acyl-carrier-protein] dehydratase activity"/>
    <property type="evidence" value="ECO:0007669"/>
    <property type="project" value="TreeGrafter"/>
</dbReference>
<dbReference type="GO" id="GO:0006633">
    <property type="term" value="P:fatty acid biosynthetic process"/>
    <property type="evidence" value="ECO:0007669"/>
    <property type="project" value="TreeGrafter"/>
</dbReference>
<evidence type="ECO:0000313" key="4">
    <source>
        <dbReference type="Proteomes" id="UP000515908"/>
    </source>
</evidence>
<dbReference type="PANTHER" id="PTHR43437">
    <property type="entry name" value="HYDROXYACYL-THIOESTER DEHYDRATASE TYPE 2, MITOCHONDRIAL-RELATED"/>
    <property type="match status" value="1"/>
</dbReference>
<sequence>MSGRVISVGKTAVKHVTITQEDVTKFGDLIGDHNPIHSDVEAAKAAGFPGTICYGAFAGSLFSGLMATELPGPHSVYLSQSLRFKAPIFVGQEIDVRMEVTQFRAEKGIVGIKTTITKEDPEKGTVLCVEGTAVAMNKCVTFEGESPEWKNEA</sequence>
<accession>S9UPT5</accession>
<proteinExistence type="predicted"/>
<dbReference type="CDD" id="cd03449">
    <property type="entry name" value="R_hydratase"/>
    <property type="match status" value="1"/>
</dbReference>
<evidence type="ECO:0000313" key="3">
    <source>
        <dbReference type="EMBL" id="CAD2222123.1"/>
    </source>
</evidence>
<keyword evidence="4" id="KW-1185">Reference proteome</keyword>
<dbReference type="InterPro" id="IPR002539">
    <property type="entry name" value="MaoC-like_dom"/>
</dbReference>
<evidence type="ECO:0000256" key="1">
    <source>
        <dbReference type="ARBA" id="ARBA00023239"/>
    </source>
</evidence>
<gene>
    <name evidence="3" type="ORF">ADEAN_000966200</name>
</gene>
<dbReference type="PANTHER" id="PTHR43437:SF3">
    <property type="entry name" value="HYDROXYACYL-THIOESTER DEHYDRATASE TYPE 2, MITOCHONDRIAL"/>
    <property type="match status" value="1"/>
</dbReference>
<dbReference type="EMBL" id="LR877168">
    <property type="protein sequence ID" value="CAD2222123.1"/>
    <property type="molecule type" value="Genomic_DNA"/>
</dbReference>
<protein>
    <submittedName>
        <fullName evidence="3">N-terminal half of MaoC dehydratase/MaoC like domain containing protein, putative</fullName>
    </submittedName>
</protein>
<dbReference type="SUPFAM" id="SSF54637">
    <property type="entry name" value="Thioesterase/thiol ester dehydrase-isomerase"/>
    <property type="match status" value="1"/>
</dbReference>
<dbReference type="VEuPathDB" id="TriTrypDB:ADEAN_000966200"/>
<evidence type="ECO:0000259" key="2">
    <source>
        <dbReference type="Pfam" id="PF01575"/>
    </source>
</evidence>
<dbReference type="Proteomes" id="UP000515908">
    <property type="component" value="Chromosome 24"/>
</dbReference>
<organism evidence="3 4">
    <name type="scientific">Angomonas deanei</name>
    <dbReference type="NCBI Taxonomy" id="59799"/>
    <lineage>
        <taxon>Eukaryota</taxon>
        <taxon>Discoba</taxon>
        <taxon>Euglenozoa</taxon>
        <taxon>Kinetoplastea</taxon>
        <taxon>Metakinetoplastina</taxon>
        <taxon>Trypanosomatida</taxon>
        <taxon>Trypanosomatidae</taxon>
        <taxon>Strigomonadinae</taxon>
        <taxon>Angomonas</taxon>
    </lineage>
</organism>
<keyword evidence="1" id="KW-0456">Lyase</keyword>
<feature type="domain" description="MaoC-like" evidence="2">
    <location>
        <begin position="13"/>
        <end position="115"/>
    </location>
</feature>
<name>S9UPT5_9TRYP</name>
<dbReference type="OrthoDB" id="3592703at2759"/>
<dbReference type="AlphaFoldDB" id="S9UPT5"/>
<dbReference type="InterPro" id="IPR050965">
    <property type="entry name" value="UPF0336/Enoyl-CoA_hydratase"/>
</dbReference>
<dbReference type="GO" id="GO:0005739">
    <property type="term" value="C:mitochondrion"/>
    <property type="evidence" value="ECO:0007669"/>
    <property type="project" value="TreeGrafter"/>
</dbReference>